<evidence type="ECO:0000256" key="1">
    <source>
        <dbReference type="ARBA" id="ARBA00022598"/>
    </source>
</evidence>
<dbReference type="Gene3D" id="3.40.50.20">
    <property type="match status" value="1"/>
</dbReference>
<gene>
    <name evidence="6" type="ORF">G3I71_18255</name>
</gene>
<dbReference type="InterPro" id="IPR052032">
    <property type="entry name" value="ATP-dep_AA_Ligase"/>
</dbReference>
<dbReference type="InterPro" id="IPR013815">
    <property type="entry name" value="ATP_grasp_subdomain_1"/>
</dbReference>
<evidence type="ECO:0000256" key="2">
    <source>
        <dbReference type="ARBA" id="ARBA00022741"/>
    </source>
</evidence>
<dbReference type="GO" id="GO:0016874">
    <property type="term" value="F:ligase activity"/>
    <property type="evidence" value="ECO:0007669"/>
    <property type="project" value="UniProtKB-KW"/>
</dbReference>
<name>A0A6B3BTW3_9ACTN</name>
<dbReference type="PANTHER" id="PTHR43585:SF2">
    <property type="entry name" value="ATP-GRASP ENZYME FSQD"/>
    <property type="match status" value="1"/>
</dbReference>
<keyword evidence="2 4" id="KW-0547">Nucleotide-binding</keyword>
<reference evidence="6" key="1">
    <citation type="submission" date="2020-01" db="EMBL/GenBank/DDBJ databases">
        <title>Insect and environment-associated Actinomycetes.</title>
        <authorList>
            <person name="Currrie C."/>
            <person name="Chevrette M."/>
            <person name="Carlson C."/>
            <person name="Stubbendieck R."/>
            <person name="Wendt-Pienkowski E."/>
        </authorList>
    </citation>
    <scope>NUCLEOTIDE SEQUENCE</scope>
    <source>
        <strain evidence="6">SID12501</strain>
    </source>
</reference>
<dbReference type="Gene3D" id="3.30.470.20">
    <property type="entry name" value="ATP-grasp fold, B domain"/>
    <property type="match status" value="1"/>
</dbReference>
<accession>A0A6B3BTW3</accession>
<feature type="domain" description="ATP-grasp" evidence="5">
    <location>
        <begin position="131"/>
        <end position="337"/>
    </location>
</feature>
<protein>
    <submittedName>
        <fullName evidence="6">ATP-grasp domain-containing protein</fullName>
    </submittedName>
</protein>
<proteinExistence type="predicted"/>
<sequence>MSDPMSDPVNTNAVSRPDAVVLCKWQPQLATALLDLSSDLYIILDDFDTQQLRPDPEVLARMRHVYRVSHFDSIEELAAVAVDLRLRGVENVKVISHAEFSQYGAGYLDVLLGNDDDPMRHVAFRDKRLMKQRVTLTGTPAARFESLSDASDTRAVAAAAARLSFPVVVKPASGFGTMSTVRVDLPDDLPGVVEQLTFEPLLRSKQLIVEEFVEGTELCVDAIWSGGRALTFVVHQYYANRITLMEQGTAARPLDGSHILPEADHSGLYRRLRELHDRVNQGLGIRDGATHLEAFVRPDGDIFFSEIGTRIGGAWVPRMLSAHFGHPVWQSIAAAELTGTCPEPTPDHPYMGAVHLGPERPGVITSMPSDTELAEFPGVLDWQHLRKVGGRARLSHPSEWYLFVVLGAETQEAYDQLCHDVAKRFRVETEGEAEPAVTGR</sequence>
<keyword evidence="1" id="KW-0436">Ligase</keyword>
<dbReference type="PANTHER" id="PTHR43585">
    <property type="entry name" value="FUMIPYRROLE BIOSYNTHESIS PROTEIN C"/>
    <property type="match status" value="1"/>
</dbReference>
<dbReference type="Gene3D" id="3.30.1490.20">
    <property type="entry name" value="ATP-grasp fold, A domain"/>
    <property type="match status" value="1"/>
</dbReference>
<organism evidence="6">
    <name type="scientific">Streptomyces sp. SID12501</name>
    <dbReference type="NCBI Taxonomy" id="2706042"/>
    <lineage>
        <taxon>Bacteria</taxon>
        <taxon>Bacillati</taxon>
        <taxon>Actinomycetota</taxon>
        <taxon>Actinomycetes</taxon>
        <taxon>Kitasatosporales</taxon>
        <taxon>Streptomycetaceae</taxon>
        <taxon>Streptomyces</taxon>
    </lineage>
</organism>
<comment type="caution">
    <text evidence="6">The sequence shown here is derived from an EMBL/GenBank/DDBJ whole genome shotgun (WGS) entry which is preliminary data.</text>
</comment>
<dbReference type="EMBL" id="JAAGLU010000014">
    <property type="protein sequence ID" value="NEC87730.1"/>
    <property type="molecule type" value="Genomic_DNA"/>
</dbReference>
<evidence type="ECO:0000256" key="3">
    <source>
        <dbReference type="ARBA" id="ARBA00022840"/>
    </source>
</evidence>
<evidence type="ECO:0000259" key="5">
    <source>
        <dbReference type="PROSITE" id="PS50975"/>
    </source>
</evidence>
<dbReference type="InterPro" id="IPR011761">
    <property type="entry name" value="ATP-grasp"/>
</dbReference>
<evidence type="ECO:0000256" key="4">
    <source>
        <dbReference type="PROSITE-ProRule" id="PRU00409"/>
    </source>
</evidence>
<dbReference type="PROSITE" id="PS50975">
    <property type="entry name" value="ATP_GRASP"/>
    <property type="match status" value="1"/>
</dbReference>
<dbReference type="AlphaFoldDB" id="A0A6B3BTW3"/>
<dbReference type="GO" id="GO:0046872">
    <property type="term" value="F:metal ion binding"/>
    <property type="evidence" value="ECO:0007669"/>
    <property type="project" value="InterPro"/>
</dbReference>
<dbReference type="GO" id="GO:0005524">
    <property type="term" value="F:ATP binding"/>
    <property type="evidence" value="ECO:0007669"/>
    <property type="project" value="UniProtKB-UniRule"/>
</dbReference>
<dbReference type="RefSeq" id="WP_164315863.1">
    <property type="nucleotide sequence ID" value="NZ_JAAGLU010000014.1"/>
</dbReference>
<evidence type="ECO:0000313" key="6">
    <source>
        <dbReference type="EMBL" id="NEC87730.1"/>
    </source>
</evidence>
<dbReference type="SUPFAM" id="SSF56059">
    <property type="entry name" value="Glutathione synthetase ATP-binding domain-like"/>
    <property type="match status" value="1"/>
</dbReference>
<dbReference type="Pfam" id="PF13535">
    <property type="entry name" value="ATP-grasp_4"/>
    <property type="match status" value="1"/>
</dbReference>
<keyword evidence="3 4" id="KW-0067">ATP-binding</keyword>